<comment type="caution">
    <text evidence="2">The sequence shown here is derived from an EMBL/GenBank/DDBJ whole genome shotgun (WGS) entry which is preliminary data.</text>
</comment>
<evidence type="ECO:0000256" key="1">
    <source>
        <dbReference type="SAM" id="SignalP"/>
    </source>
</evidence>
<keyword evidence="1" id="KW-0732">Signal</keyword>
<protein>
    <submittedName>
        <fullName evidence="2">Uncharacterized protein</fullName>
    </submittedName>
</protein>
<evidence type="ECO:0000313" key="3">
    <source>
        <dbReference type="Proteomes" id="UP001626550"/>
    </source>
</evidence>
<gene>
    <name evidence="2" type="ORF">Ciccas_007053</name>
</gene>
<sequence length="130" mass="15279">MKFVSLVCFFGLLALTSADSDFIWGDFNPKLQAKVQSNSLYEEEWDEFMIEKEMADNRHELVQLLQSFEEHYNQAIQSLMEKITTFTDLADNGKDDEAIDYVFDVLLQLTQEFHNVNLEFPFDYIETVLM</sequence>
<dbReference type="Proteomes" id="UP001626550">
    <property type="component" value="Unassembled WGS sequence"/>
</dbReference>
<dbReference type="EMBL" id="JBJKFK010001029">
    <property type="protein sequence ID" value="KAL3314332.1"/>
    <property type="molecule type" value="Genomic_DNA"/>
</dbReference>
<reference evidence="2 3" key="1">
    <citation type="submission" date="2024-11" db="EMBL/GenBank/DDBJ databases">
        <title>Adaptive evolution of stress response genes in parasites aligns with host niche diversity.</title>
        <authorList>
            <person name="Hahn C."/>
            <person name="Resl P."/>
        </authorList>
    </citation>
    <scope>NUCLEOTIDE SEQUENCE [LARGE SCALE GENOMIC DNA]</scope>
    <source>
        <strain evidence="2">EGGRZ-B1_66</strain>
        <tissue evidence="2">Body</tissue>
    </source>
</reference>
<name>A0ABD2Q533_9PLAT</name>
<proteinExistence type="predicted"/>
<dbReference type="AlphaFoldDB" id="A0ABD2Q533"/>
<evidence type="ECO:0000313" key="2">
    <source>
        <dbReference type="EMBL" id="KAL3314332.1"/>
    </source>
</evidence>
<organism evidence="2 3">
    <name type="scientific">Cichlidogyrus casuarinus</name>
    <dbReference type="NCBI Taxonomy" id="1844966"/>
    <lineage>
        <taxon>Eukaryota</taxon>
        <taxon>Metazoa</taxon>
        <taxon>Spiralia</taxon>
        <taxon>Lophotrochozoa</taxon>
        <taxon>Platyhelminthes</taxon>
        <taxon>Monogenea</taxon>
        <taxon>Monopisthocotylea</taxon>
        <taxon>Dactylogyridea</taxon>
        <taxon>Ancyrocephalidae</taxon>
        <taxon>Cichlidogyrus</taxon>
    </lineage>
</organism>
<feature type="signal peptide" evidence="1">
    <location>
        <begin position="1"/>
        <end position="18"/>
    </location>
</feature>
<accession>A0ABD2Q533</accession>
<keyword evidence="3" id="KW-1185">Reference proteome</keyword>
<feature type="chain" id="PRO_5044797015" evidence="1">
    <location>
        <begin position="19"/>
        <end position="130"/>
    </location>
</feature>